<evidence type="ECO:0000313" key="3">
    <source>
        <dbReference type="EMBL" id="SDC22521.1"/>
    </source>
</evidence>
<feature type="signal peptide" evidence="1">
    <location>
        <begin position="1"/>
        <end position="25"/>
    </location>
</feature>
<dbReference type="AlphaFoldDB" id="A0A1G6JV64"/>
<dbReference type="RefSeq" id="WP_090388553.1">
    <property type="nucleotide sequence ID" value="NZ_FMZO01000001.1"/>
</dbReference>
<feature type="chain" id="PRO_5011752367" evidence="1">
    <location>
        <begin position="26"/>
        <end position="241"/>
    </location>
</feature>
<reference evidence="4" key="1">
    <citation type="submission" date="2016-10" db="EMBL/GenBank/DDBJ databases">
        <authorList>
            <person name="Varghese N."/>
            <person name="Submissions S."/>
        </authorList>
    </citation>
    <scope>NUCLEOTIDE SEQUENCE [LARGE SCALE GENOMIC DNA]</scope>
    <source>
        <strain evidence="4">DSM 25811 / CCM 8410 / LMG 26954 / E90</strain>
    </source>
</reference>
<organism evidence="3 4">
    <name type="scientific">Niabella drilacis (strain DSM 25811 / CCM 8410 / CCUG 62505 / LMG 26954 / E90)</name>
    <dbReference type="NCBI Taxonomy" id="1285928"/>
    <lineage>
        <taxon>Bacteria</taxon>
        <taxon>Pseudomonadati</taxon>
        <taxon>Bacteroidota</taxon>
        <taxon>Chitinophagia</taxon>
        <taxon>Chitinophagales</taxon>
        <taxon>Chitinophagaceae</taxon>
        <taxon>Niabella</taxon>
    </lineage>
</organism>
<protein>
    <submittedName>
        <fullName evidence="3">Outer membrane protein beta-barrel domain-containing protein</fullName>
    </submittedName>
</protein>
<keyword evidence="1" id="KW-0732">Signal</keyword>
<gene>
    <name evidence="3" type="ORF">SAMN04487894_101649</name>
</gene>
<name>A0A1G6JV64_NIADE</name>
<evidence type="ECO:0000256" key="1">
    <source>
        <dbReference type="SAM" id="SignalP"/>
    </source>
</evidence>
<accession>A0A1G6JV64</accession>
<evidence type="ECO:0000259" key="2">
    <source>
        <dbReference type="Pfam" id="PF13568"/>
    </source>
</evidence>
<dbReference type="STRING" id="1285928.SAMN04487894_101649"/>
<proteinExistence type="predicted"/>
<keyword evidence="4" id="KW-1185">Reference proteome</keyword>
<dbReference type="Pfam" id="PF13568">
    <property type="entry name" value="OMP_b-brl_2"/>
    <property type="match status" value="1"/>
</dbReference>
<dbReference type="InterPro" id="IPR025665">
    <property type="entry name" value="Beta-barrel_OMP_2"/>
</dbReference>
<feature type="domain" description="Outer membrane protein beta-barrel" evidence="2">
    <location>
        <begin position="26"/>
        <end position="215"/>
    </location>
</feature>
<dbReference type="OrthoDB" id="1011748at2"/>
<dbReference type="EMBL" id="FMZO01000001">
    <property type="protein sequence ID" value="SDC22521.1"/>
    <property type="molecule type" value="Genomic_DNA"/>
</dbReference>
<dbReference type="Proteomes" id="UP000198757">
    <property type="component" value="Unassembled WGS sequence"/>
</dbReference>
<evidence type="ECO:0000313" key="4">
    <source>
        <dbReference type="Proteomes" id="UP000198757"/>
    </source>
</evidence>
<sequence length="241" mass="25885">MKQSKLVLKSFLVAVAVMVTGTVMAQVAVGVRAGVNLSNLTIKDADGKTVDGAKLTPGFNAGLTFDIPVADEFYIQPGALFSMKGAKLEKNAHEYFNSDDFSPAASGDYTRLNTYNLEVPVNFIFKPAAGNGNLLIGAGPYFSYALGGNFKRVTDAFGTETGKLEFANDYNDFSSDAGKMTFGKRADVGANLLFGYEFASRFSVQLNGQLGLTNLEPKTDGRKPEEVLKNNSFGLSIGYKF</sequence>